<evidence type="ECO:0000313" key="2">
    <source>
        <dbReference type="Proteomes" id="UP000070541"/>
    </source>
</evidence>
<comment type="caution">
    <text evidence="1">The sequence shown here is derived from an EMBL/GenBank/DDBJ whole genome shotgun (WGS) entry which is preliminary data.</text>
</comment>
<name>A0A139M8T2_STROR</name>
<accession>A0A139M8T2</accession>
<reference evidence="1 2" key="1">
    <citation type="submission" date="2016-01" db="EMBL/GenBank/DDBJ databases">
        <title>Highly variable Streptococcus oralis are common among viridans streptococci isolated from primates.</title>
        <authorList>
            <person name="Denapaite D."/>
            <person name="Rieger M."/>
            <person name="Koendgen S."/>
            <person name="Brueckner R."/>
            <person name="Ochigava I."/>
            <person name="Kappeler P."/>
            <person name="Maetz-Rensing K."/>
            <person name="Leendertz F."/>
            <person name="Hakenbeck R."/>
        </authorList>
    </citation>
    <scope>NUCLEOTIDE SEQUENCE [LARGE SCALE GENOMIC DNA]</scope>
    <source>
        <strain evidence="1 2">DD05</strain>
    </source>
</reference>
<dbReference type="PATRIC" id="fig|1303.76.peg.1301"/>
<sequence>MENISYESYLKCKDTLSFEYCQKIHQAILLELGTEPDILEIWHDFLKASMDYAYTRSQWLLWESAERREKDEGRTAQHEIVIYNFKLLSRNMEQSSEVVNYLKEIENNRKQVGDFASYIAYIYAINAR</sequence>
<dbReference type="EMBL" id="LQOG01000031">
    <property type="protein sequence ID" value="KXT60084.1"/>
    <property type="molecule type" value="Genomic_DNA"/>
</dbReference>
<dbReference type="AlphaFoldDB" id="A0A139M8T2"/>
<proteinExistence type="predicted"/>
<organism evidence="1 2">
    <name type="scientific">Streptococcus oralis</name>
    <dbReference type="NCBI Taxonomy" id="1303"/>
    <lineage>
        <taxon>Bacteria</taxon>
        <taxon>Bacillati</taxon>
        <taxon>Bacillota</taxon>
        <taxon>Bacilli</taxon>
        <taxon>Lactobacillales</taxon>
        <taxon>Streptococcaceae</taxon>
        <taxon>Streptococcus</taxon>
    </lineage>
</organism>
<protein>
    <submittedName>
        <fullName evidence="1">Uncharacterized protein</fullName>
    </submittedName>
</protein>
<dbReference type="Proteomes" id="UP000070541">
    <property type="component" value="Unassembled WGS sequence"/>
</dbReference>
<gene>
    <name evidence="1" type="ORF">SORDD05_01251</name>
</gene>
<evidence type="ECO:0000313" key="1">
    <source>
        <dbReference type="EMBL" id="KXT60084.1"/>
    </source>
</evidence>
<dbReference type="RefSeq" id="WP_061418080.1">
    <property type="nucleotide sequence ID" value="NZ_KQ969038.1"/>
</dbReference>